<dbReference type="EMBL" id="UINC01003052">
    <property type="protein sequence ID" value="SVA02890.1"/>
    <property type="molecule type" value="Genomic_DNA"/>
</dbReference>
<reference evidence="1" key="1">
    <citation type="submission" date="2018-05" db="EMBL/GenBank/DDBJ databases">
        <authorList>
            <person name="Lanie J.A."/>
            <person name="Ng W.-L."/>
            <person name="Kazmierczak K.M."/>
            <person name="Andrzejewski T.M."/>
            <person name="Davidsen T.M."/>
            <person name="Wayne K.J."/>
            <person name="Tettelin H."/>
            <person name="Glass J.I."/>
            <person name="Rusch D."/>
            <person name="Podicherti R."/>
            <person name="Tsui H.-C.T."/>
            <person name="Winkler M.E."/>
        </authorList>
    </citation>
    <scope>NUCLEOTIDE SEQUENCE</scope>
</reference>
<gene>
    <name evidence="1" type="ORF">METZ01_LOCUS55744</name>
</gene>
<accession>A0A381SFM6</accession>
<organism evidence="1">
    <name type="scientific">marine metagenome</name>
    <dbReference type="NCBI Taxonomy" id="408172"/>
    <lineage>
        <taxon>unclassified sequences</taxon>
        <taxon>metagenomes</taxon>
        <taxon>ecological metagenomes</taxon>
    </lineage>
</organism>
<name>A0A381SFM6_9ZZZZ</name>
<protein>
    <submittedName>
        <fullName evidence="1">Uncharacterized protein</fullName>
    </submittedName>
</protein>
<evidence type="ECO:0000313" key="1">
    <source>
        <dbReference type="EMBL" id="SVA02890.1"/>
    </source>
</evidence>
<proteinExistence type="predicted"/>
<sequence length="289" mass="32937">MRNQLKLFFFTVPALIFLNCSADKVVMGEEVVADCVQTQPTGEVPQDLYQADLVRSTDEFPPFTKKLTVCGITLIAREDVADLFMEKVAAAVSAMFAVHDHTDTLLQRELLSNLYRYKTAIPLFYGEDWSISSLEEQAWDQTSETNSICDIIMAGVPDPVMEVMEHILHHVTDVGLHYTFPQDWGLSNSSRLYTVTQEAIDMDYYAIEQYSDIDEPGVRNRVILQEYAYWIIYTAWDLREAYGPQESEWSIMNSNQLQDKLPGSYGLFEETIPQVLTCPGPEILNAFLD</sequence>
<dbReference type="AlphaFoldDB" id="A0A381SFM6"/>